<gene>
    <name evidence="14" type="primary">ftsH</name>
    <name evidence="18" type="ORF">NT6N_33520</name>
</gene>
<evidence type="ECO:0000256" key="10">
    <source>
        <dbReference type="ARBA" id="ARBA00022989"/>
    </source>
</evidence>
<dbReference type="InterPro" id="IPR027417">
    <property type="entry name" value="P-loop_NTPase"/>
</dbReference>
<reference evidence="18" key="1">
    <citation type="submission" date="2024-07" db="EMBL/GenBank/DDBJ databases">
        <title>Complete genome sequence of Verrucomicrobiaceae bacterium NT6N.</title>
        <authorList>
            <person name="Huang C."/>
            <person name="Takami H."/>
            <person name="Hamasaki K."/>
        </authorList>
    </citation>
    <scope>NUCLEOTIDE SEQUENCE</scope>
    <source>
        <strain evidence="18">NT6N</strain>
    </source>
</reference>
<evidence type="ECO:0000256" key="11">
    <source>
        <dbReference type="ARBA" id="ARBA00023049"/>
    </source>
</evidence>
<dbReference type="EC" id="3.4.24.-" evidence="14"/>
<dbReference type="SUPFAM" id="SSF140990">
    <property type="entry name" value="FtsH protease domain-like"/>
    <property type="match status" value="1"/>
</dbReference>
<dbReference type="FunFam" id="1.20.58.760:FF:000001">
    <property type="entry name" value="ATP-dependent zinc metalloprotease FtsH"/>
    <property type="match status" value="1"/>
</dbReference>
<evidence type="ECO:0000256" key="14">
    <source>
        <dbReference type="HAMAP-Rule" id="MF_01458"/>
    </source>
</evidence>
<keyword evidence="14" id="KW-1003">Cell membrane</keyword>
<evidence type="ECO:0000256" key="4">
    <source>
        <dbReference type="ARBA" id="ARBA00022692"/>
    </source>
</evidence>
<keyword evidence="6 14" id="KW-0547">Nucleotide-binding</keyword>
<dbReference type="FunFam" id="1.10.8.60:FF:000001">
    <property type="entry name" value="ATP-dependent zinc metalloprotease FtsH"/>
    <property type="match status" value="1"/>
</dbReference>
<evidence type="ECO:0000256" key="6">
    <source>
        <dbReference type="ARBA" id="ARBA00022741"/>
    </source>
</evidence>
<dbReference type="GO" id="GO:0008270">
    <property type="term" value="F:zinc ion binding"/>
    <property type="evidence" value="ECO:0007669"/>
    <property type="project" value="UniProtKB-UniRule"/>
</dbReference>
<dbReference type="GO" id="GO:0004176">
    <property type="term" value="F:ATP-dependent peptidase activity"/>
    <property type="evidence" value="ECO:0007669"/>
    <property type="project" value="InterPro"/>
</dbReference>
<keyword evidence="4 14" id="KW-0812">Transmembrane</keyword>
<dbReference type="InterPro" id="IPR041569">
    <property type="entry name" value="AAA_lid_3"/>
</dbReference>
<keyword evidence="5 14" id="KW-0479">Metal-binding</keyword>
<evidence type="ECO:0000256" key="7">
    <source>
        <dbReference type="ARBA" id="ARBA00022801"/>
    </source>
</evidence>
<dbReference type="HAMAP" id="MF_01458">
    <property type="entry name" value="FtsH"/>
    <property type="match status" value="1"/>
</dbReference>
<evidence type="ECO:0000256" key="16">
    <source>
        <dbReference type="SAM" id="MobiDB-lite"/>
    </source>
</evidence>
<evidence type="ECO:0000256" key="3">
    <source>
        <dbReference type="ARBA" id="ARBA00022670"/>
    </source>
</evidence>
<keyword evidence="11 14" id="KW-0482">Metalloprotease</keyword>
<comment type="subunit">
    <text evidence="14">Homohexamer.</text>
</comment>
<comment type="similarity">
    <text evidence="13 14">In the central section; belongs to the AAA ATPase family.</text>
</comment>
<comment type="cofactor">
    <cofactor evidence="14">
        <name>Zn(2+)</name>
        <dbReference type="ChEBI" id="CHEBI:29105"/>
    </cofactor>
    <text evidence="14">Binds 1 zinc ion per subunit.</text>
</comment>
<dbReference type="Pfam" id="PF00004">
    <property type="entry name" value="AAA"/>
    <property type="match status" value="1"/>
</dbReference>
<dbReference type="GO" id="GO:0005886">
    <property type="term" value="C:plasma membrane"/>
    <property type="evidence" value="ECO:0007669"/>
    <property type="project" value="UniProtKB-SubCell"/>
</dbReference>
<dbReference type="GO" id="GO:0030163">
    <property type="term" value="P:protein catabolic process"/>
    <property type="evidence" value="ECO:0007669"/>
    <property type="project" value="UniProtKB-UniRule"/>
</dbReference>
<dbReference type="PROSITE" id="PS00674">
    <property type="entry name" value="AAA"/>
    <property type="match status" value="1"/>
</dbReference>
<dbReference type="GO" id="GO:0006508">
    <property type="term" value="P:proteolysis"/>
    <property type="evidence" value="ECO:0007669"/>
    <property type="project" value="UniProtKB-KW"/>
</dbReference>
<accession>A0AAT9FQZ0</accession>
<comment type="similarity">
    <text evidence="15">Belongs to the AAA ATPase family.</text>
</comment>
<dbReference type="Gene3D" id="1.10.8.60">
    <property type="match status" value="1"/>
</dbReference>
<dbReference type="PANTHER" id="PTHR23076">
    <property type="entry name" value="METALLOPROTEASE M41 FTSH"/>
    <property type="match status" value="1"/>
</dbReference>
<dbReference type="InterPro" id="IPR000642">
    <property type="entry name" value="Peptidase_M41"/>
</dbReference>
<comment type="function">
    <text evidence="14">Acts as a processive, ATP-dependent zinc metallopeptidase for both cytoplasmic and membrane proteins. Plays a role in the quality control of integral membrane proteins.</text>
</comment>
<dbReference type="InterPro" id="IPR003960">
    <property type="entry name" value="ATPase_AAA_CS"/>
</dbReference>
<dbReference type="Pfam" id="PF01434">
    <property type="entry name" value="Peptidase_M41"/>
    <property type="match status" value="1"/>
</dbReference>
<feature type="binding site" evidence="14">
    <location>
        <begin position="347"/>
        <end position="354"/>
    </location>
    <ligand>
        <name>ATP</name>
        <dbReference type="ChEBI" id="CHEBI:30616"/>
    </ligand>
</feature>
<keyword evidence="8 14" id="KW-0862">Zinc</keyword>
<dbReference type="SMART" id="SM00382">
    <property type="entry name" value="AAA"/>
    <property type="match status" value="1"/>
</dbReference>
<dbReference type="Gene3D" id="1.20.58.760">
    <property type="entry name" value="Peptidase M41"/>
    <property type="match status" value="1"/>
</dbReference>
<organism evidence="18">
    <name type="scientific">Oceaniferula spumae</name>
    <dbReference type="NCBI Taxonomy" id="2979115"/>
    <lineage>
        <taxon>Bacteria</taxon>
        <taxon>Pseudomonadati</taxon>
        <taxon>Verrucomicrobiota</taxon>
        <taxon>Verrucomicrobiia</taxon>
        <taxon>Verrucomicrobiales</taxon>
        <taxon>Verrucomicrobiaceae</taxon>
        <taxon>Oceaniferula</taxon>
    </lineage>
</organism>
<dbReference type="InterPro" id="IPR037219">
    <property type="entry name" value="Peptidase_M41-like"/>
</dbReference>
<feature type="binding site" evidence="14">
    <location>
        <position position="573"/>
    </location>
    <ligand>
        <name>Zn(2+)</name>
        <dbReference type="ChEBI" id="CHEBI:29105"/>
        <note>catalytic</note>
    </ligand>
</feature>
<feature type="binding site" evidence="14">
    <location>
        <position position="569"/>
    </location>
    <ligand>
        <name>Zn(2+)</name>
        <dbReference type="ChEBI" id="CHEBI:29105"/>
        <note>catalytic</note>
    </ligand>
</feature>
<feature type="transmembrane region" description="Helical" evidence="14">
    <location>
        <begin position="256"/>
        <end position="275"/>
    </location>
</feature>
<feature type="region of interest" description="Disordered" evidence="16">
    <location>
        <begin position="1"/>
        <end position="27"/>
    </location>
</feature>
<evidence type="ECO:0000256" key="12">
    <source>
        <dbReference type="ARBA" id="ARBA00023136"/>
    </source>
</evidence>
<dbReference type="Gene3D" id="3.40.50.300">
    <property type="entry name" value="P-loop containing nucleotide triphosphate hydrolases"/>
    <property type="match status" value="1"/>
</dbReference>
<keyword evidence="10 14" id="KW-1133">Transmembrane helix</keyword>
<dbReference type="SUPFAM" id="SSF52540">
    <property type="entry name" value="P-loop containing nucleoside triphosphate hydrolases"/>
    <property type="match status" value="1"/>
</dbReference>
<evidence type="ECO:0000256" key="9">
    <source>
        <dbReference type="ARBA" id="ARBA00022840"/>
    </source>
</evidence>
<keyword evidence="7 14" id="KW-0378">Hydrolase</keyword>
<feature type="domain" description="AAA+ ATPase" evidence="17">
    <location>
        <begin position="339"/>
        <end position="478"/>
    </location>
</feature>
<dbReference type="KEGG" id="osu:NT6N_33520"/>
<protein>
    <recommendedName>
        <fullName evidence="14">ATP-dependent zinc metalloprotease FtsH</fullName>
        <ecNumber evidence="14">3.4.24.-</ecNumber>
    </recommendedName>
</protein>
<proteinExistence type="inferred from homology"/>
<sequence>MSNQQPPEPPPTPRGSKGTDKGQPTGGGTNWRVIILMGIALGILVLAWQSSGFGKPKRLSFSEFRDYVDAGKIIVKQDLPKRGEVLPDVRHKLKKSGESSVVFTISGFYYKDDPWNADKEKAEKRAFLIPINTQLNKEQLDSIQARHPIPLRIVKDLPDETDGEQLTLSDLRRMLARDEVITNDPDNAFEIVSRDGSNDKYIVGQRYVFPVVNKTVEQADLVPFEIDINTEELSEYEATFVNNLTPFQPDSGMMRFMLVQMLPIMLIVLVIFFLFRHQMKSAGRGAMSFGKSKARLLTMDRNRVTFKDVAGIQEAKEELVEVVDYLRDPKKFQRLGGNLPKGLLMVGPPGTGKTLLARAIAGEADVPFFSISGSDFVEMFVGVGASRVRDMFEQGKKNSPCLIFIDEIDAVGRHRGHGMGGGHDEREQTLNALLVEMDGFDTRTGVIIIAATNRPDVLDPALLRPGRFDRQVSVGLPDVNGRQEILAVHCKKIKMEPDTDLNVIARGTPGFSGAELANLINEAALLAARKNLEAVTLVEMEEARDKVRWGRERRSLALSEKEKENTAYHEAGHAILNVLLDHTDPLHKVTIIPRGPSLGSTMFLPEEDKFTYRQKELVAQLVVAMGGRVAEEITFGNVTNGAVGDIRMATNIARKMVCEWGMSADLGMVEYGEERGEVFVARDVGSSRGYSEVTARKIDEEIKKLIDDAYAKAKQMLTEHNDALINLSKALLEYETLDAEQVMEIIEHGEMKNPPTPPSNNTIPGNQSDEGVRKKSVADSPSSDDDPLAGEAVGAPA</sequence>
<keyword evidence="3 14" id="KW-0645">Protease</keyword>
<comment type="subcellular location">
    <subcellularLocation>
        <location evidence="14">Cell membrane</location>
        <topology evidence="14">Multi-pass membrane protein</topology>
        <orientation evidence="14">Cytoplasmic side</orientation>
    </subcellularLocation>
    <subcellularLocation>
        <location evidence="1">Membrane</location>
    </subcellularLocation>
</comment>
<feature type="region of interest" description="Disordered" evidence="16">
    <location>
        <begin position="750"/>
        <end position="797"/>
    </location>
</feature>
<dbReference type="AlphaFoldDB" id="A0AAT9FQZ0"/>
<feature type="compositionally biased region" description="Pro residues" evidence="16">
    <location>
        <begin position="1"/>
        <end position="13"/>
    </location>
</feature>
<dbReference type="EMBL" id="AP026866">
    <property type="protein sequence ID" value="BDS08312.1"/>
    <property type="molecule type" value="Genomic_DNA"/>
</dbReference>
<name>A0AAT9FQZ0_9BACT</name>
<dbReference type="GO" id="GO:0005524">
    <property type="term" value="F:ATP binding"/>
    <property type="evidence" value="ECO:0007669"/>
    <property type="project" value="UniProtKB-UniRule"/>
</dbReference>
<keyword evidence="9 14" id="KW-0067">ATP-binding</keyword>
<comment type="similarity">
    <text evidence="2 14">In the C-terminal section; belongs to the peptidase M41 family.</text>
</comment>
<feature type="binding site" evidence="14">
    <location>
        <position position="645"/>
    </location>
    <ligand>
        <name>Zn(2+)</name>
        <dbReference type="ChEBI" id="CHEBI:29105"/>
        <note>catalytic</note>
    </ligand>
</feature>
<dbReference type="InterPro" id="IPR005936">
    <property type="entry name" value="FtsH"/>
</dbReference>
<dbReference type="FunFam" id="3.40.50.300:FF:000001">
    <property type="entry name" value="ATP-dependent zinc metalloprotease FtsH"/>
    <property type="match status" value="1"/>
</dbReference>
<feature type="active site" evidence="14">
    <location>
        <position position="570"/>
    </location>
</feature>
<evidence type="ECO:0000256" key="8">
    <source>
        <dbReference type="ARBA" id="ARBA00022833"/>
    </source>
</evidence>
<dbReference type="PANTHER" id="PTHR23076:SF97">
    <property type="entry name" value="ATP-DEPENDENT ZINC METALLOPROTEASE YME1L1"/>
    <property type="match status" value="1"/>
</dbReference>
<dbReference type="GO" id="GO:0016887">
    <property type="term" value="F:ATP hydrolysis activity"/>
    <property type="evidence" value="ECO:0007669"/>
    <property type="project" value="UniProtKB-UniRule"/>
</dbReference>
<dbReference type="CDD" id="cd19501">
    <property type="entry name" value="RecA-like_FtsH"/>
    <property type="match status" value="1"/>
</dbReference>
<feature type="transmembrane region" description="Helical" evidence="14">
    <location>
        <begin position="31"/>
        <end position="48"/>
    </location>
</feature>
<dbReference type="InterPro" id="IPR003959">
    <property type="entry name" value="ATPase_AAA_core"/>
</dbReference>
<dbReference type="InterPro" id="IPR003593">
    <property type="entry name" value="AAA+_ATPase"/>
</dbReference>
<dbReference type="Pfam" id="PF17862">
    <property type="entry name" value="AAA_lid_3"/>
    <property type="match status" value="1"/>
</dbReference>
<keyword evidence="12 14" id="KW-0472">Membrane</keyword>
<evidence type="ECO:0000256" key="15">
    <source>
        <dbReference type="RuleBase" id="RU003651"/>
    </source>
</evidence>
<evidence type="ECO:0000256" key="13">
    <source>
        <dbReference type="ARBA" id="ARBA00061570"/>
    </source>
</evidence>
<evidence type="ECO:0000256" key="5">
    <source>
        <dbReference type="ARBA" id="ARBA00022723"/>
    </source>
</evidence>
<dbReference type="NCBIfam" id="TIGR01241">
    <property type="entry name" value="FtsH_fam"/>
    <property type="match status" value="1"/>
</dbReference>
<evidence type="ECO:0000256" key="2">
    <source>
        <dbReference type="ARBA" id="ARBA00010044"/>
    </source>
</evidence>
<evidence type="ECO:0000259" key="17">
    <source>
        <dbReference type="SMART" id="SM00382"/>
    </source>
</evidence>
<evidence type="ECO:0000313" key="18">
    <source>
        <dbReference type="EMBL" id="BDS08312.1"/>
    </source>
</evidence>
<evidence type="ECO:0000256" key="1">
    <source>
        <dbReference type="ARBA" id="ARBA00004370"/>
    </source>
</evidence>
<dbReference type="GO" id="GO:0004222">
    <property type="term" value="F:metalloendopeptidase activity"/>
    <property type="evidence" value="ECO:0007669"/>
    <property type="project" value="InterPro"/>
</dbReference>